<sequence length="329" mass="36648">MKQRFLADNALGQFLDWLTHYGVLHGPTRTAEGVDAFGPVQTESDLCLDYRRTLIPPKKYLLPPRQTILNYTTAAGYTLPDRPAPQQVLFGVHSCDLQGIAYLDRVFLGDRPDQLYRRYRNALTLVGLSCEPDPFCFCASSEKAPRNADLFLQRLEHGFIVSAETTRGKGMLAGLEPLLTEIEAIPPPPVESRMMIRLRNAAERGSTFPDSPLWENFAARCLSCGACSVCCPTCYCFDVLEHGALDGMTAERLREWDNCLFRAHGEVAGGHNFRPTRRERFLYRYLHKYLGFGALAGVPACVGCGRCRVVCPVAIDLTELFAEGDDVCA</sequence>
<protein>
    <submittedName>
        <fullName evidence="5">4Fe-4S dicluster domain-containing protein</fullName>
    </submittedName>
</protein>
<dbReference type="PROSITE" id="PS51379">
    <property type="entry name" value="4FE4S_FER_2"/>
    <property type="match status" value="2"/>
</dbReference>
<dbReference type="PANTHER" id="PTHR40447:SF1">
    <property type="entry name" value="ANAEROBIC SULFITE REDUCTASE SUBUNIT A"/>
    <property type="match status" value="1"/>
</dbReference>
<accession>A0ABS5SGJ9</accession>
<dbReference type="RefSeq" id="WP_214176496.1">
    <property type="nucleotide sequence ID" value="NZ_JAHCVK010000011.1"/>
</dbReference>
<dbReference type="InterPro" id="IPR017900">
    <property type="entry name" value="4Fe4S_Fe_S_CS"/>
</dbReference>
<evidence type="ECO:0000256" key="2">
    <source>
        <dbReference type="ARBA" id="ARBA00023004"/>
    </source>
</evidence>
<evidence type="ECO:0000313" key="6">
    <source>
        <dbReference type="Proteomes" id="UP000756860"/>
    </source>
</evidence>
<reference evidence="5 6" key="1">
    <citation type="submission" date="2021-05" db="EMBL/GenBank/DDBJ databases">
        <title>The draft genome of Geobacter luticola JCM 17780.</title>
        <authorList>
            <person name="Xu Z."/>
            <person name="Masuda Y."/>
            <person name="Itoh H."/>
            <person name="Senoo K."/>
        </authorList>
    </citation>
    <scope>NUCLEOTIDE SEQUENCE [LARGE SCALE GENOMIC DNA]</scope>
    <source>
        <strain evidence="5 6">JCM 17780</strain>
    </source>
</reference>
<organism evidence="5 6">
    <name type="scientific">Geomobilimonas luticola</name>
    <dbReference type="NCBI Taxonomy" id="1114878"/>
    <lineage>
        <taxon>Bacteria</taxon>
        <taxon>Pseudomonadati</taxon>
        <taxon>Thermodesulfobacteriota</taxon>
        <taxon>Desulfuromonadia</taxon>
        <taxon>Geobacterales</taxon>
        <taxon>Geobacteraceae</taxon>
        <taxon>Geomobilimonas</taxon>
    </lineage>
</organism>
<dbReference type="PANTHER" id="PTHR40447">
    <property type="entry name" value="ANAEROBIC SULFITE REDUCTASE SUBUNIT A"/>
    <property type="match status" value="1"/>
</dbReference>
<evidence type="ECO:0000256" key="1">
    <source>
        <dbReference type="ARBA" id="ARBA00022723"/>
    </source>
</evidence>
<evidence type="ECO:0000256" key="3">
    <source>
        <dbReference type="ARBA" id="ARBA00023014"/>
    </source>
</evidence>
<dbReference type="SUPFAM" id="SSF46548">
    <property type="entry name" value="alpha-helical ferredoxin"/>
    <property type="match status" value="1"/>
</dbReference>
<keyword evidence="2" id="KW-0408">Iron</keyword>
<dbReference type="PROSITE" id="PS00198">
    <property type="entry name" value="4FE4S_FER_1"/>
    <property type="match status" value="1"/>
</dbReference>
<dbReference type="Pfam" id="PF17179">
    <property type="entry name" value="Fer4_22"/>
    <property type="match status" value="1"/>
</dbReference>
<keyword evidence="6" id="KW-1185">Reference proteome</keyword>
<comment type="caution">
    <text evidence="5">The sequence shown here is derived from an EMBL/GenBank/DDBJ whole genome shotgun (WGS) entry which is preliminary data.</text>
</comment>
<evidence type="ECO:0000259" key="4">
    <source>
        <dbReference type="PROSITE" id="PS51379"/>
    </source>
</evidence>
<dbReference type="EMBL" id="JAHCVK010000011">
    <property type="protein sequence ID" value="MBT0654487.1"/>
    <property type="molecule type" value="Genomic_DNA"/>
</dbReference>
<proteinExistence type="predicted"/>
<feature type="domain" description="4Fe-4S ferredoxin-type" evidence="4">
    <location>
        <begin position="292"/>
        <end position="320"/>
    </location>
</feature>
<name>A0ABS5SGJ9_9BACT</name>
<keyword evidence="3" id="KW-0411">Iron-sulfur</keyword>
<gene>
    <name evidence="5" type="ORF">KI810_15655</name>
</gene>
<evidence type="ECO:0000313" key="5">
    <source>
        <dbReference type="EMBL" id="MBT0654487.1"/>
    </source>
</evidence>
<dbReference type="Proteomes" id="UP000756860">
    <property type="component" value="Unassembled WGS sequence"/>
</dbReference>
<keyword evidence="1" id="KW-0479">Metal-binding</keyword>
<feature type="domain" description="4Fe-4S ferredoxin-type" evidence="4">
    <location>
        <begin position="210"/>
        <end position="242"/>
    </location>
</feature>
<dbReference type="InterPro" id="IPR017896">
    <property type="entry name" value="4Fe4S_Fe-S-bd"/>
</dbReference>